<feature type="region of interest" description="Disordered" evidence="1">
    <location>
        <begin position="38"/>
        <end position="78"/>
    </location>
</feature>
<protein>
    <submittedName>
        <fullName evidence="2">Uncharacterized protein</fullName>
    </submittedName>
</protein>
<evidence type="ECO:0000313" key="2">
    <source>
        <dbReference type="EMBL" id="GGZ28000.1"/>
    </source>
</evidence>
<name>A0A918UQU8_9ACTN</name>
<reference evidence="2" key="2">
    <citation type="submission" date="2020-09" db="EMBL/GenBank/DDBJ databases">
        <authorList>
            <person name="Sun Q."/>
            <person name="Ohkuma M."/>
        </authorList>
    </citation>
    <scope>NUCLEOTIDE SEQUENCE</scope>
    <source>
        <strain evidence="2">JCM 4815</strain>
    </source>
</reference>
<gene>
    <name evidence="2" type="ORF">GCM10010365_55420</name>
</gene>
<evidence type="ECO:0000256" key="1">
    <source>
        <dbReference type="SAM" id="MobiDB-lite"/>
    </source>
</evidence>
<accession>A0A918UQU8</accession>
<organism evidence="2 3">
    <name type="scientific">Streptomyces poonensis</name>
    <dbReference type="NCBI Taxonomy" id="68255"/>
    <lineage>
        <taxon>Bacteria</taxon>
        <taxon>Bacillati</taxon>
        <taxon>Actinomycetota</taxon>
        <taxon>Actinomycetes</taxon>
        <taxon>Kitasatosporales</taxon>
        <taxon>Streptomycetaceae</taxon>
        <taxon>Streptomyces</taxon>
    </lineage>
</organism>
<keyword evidence="3" id="KW-1185">Reference proteome</keyword>
<sequence>MRALPPVGPGVDRRFAVPAGVTDWTIAVGVAALLLGTGLSGPHPAGGRELPGCTRPAGRRRPRAAGHRSWSSAAHPAW</sequence>
<reference evidence="2" key="1">
    <citation type="journal article" date="2014" name="Int. J. Syst. Evol. Microbiol.">
        <title>Complete genome sequence of Corynebacterium casei LMG S-19264T (=DSM 44701T), isolated from a smear-ripened cheese.</title>
        <authorList>
            <consortium name="US DOE Joint Genome Institute (JGI-PGF)"/>
            <person name="Walter F."/>
            <person name="Albersmeier A."/>
            <person name="Kalinowski J."/>
            <person name="Ruckert C."/>
        </authorList>
    </citation>
    <scope>NUCLEOTIDE SEQUENCE</scope>
    <source>
        <strain evidence="2">JCM 4815</strain>
    </source>
</reference>
<comment type="caution">
    <text evidence="2">The sequence shown here is derived from an EMBL/GenBank/DDBJ whole genome shotgun (WGS) entry which is preliminary data.</text>
</comment>
<dbReference type="Proteomes" id="UP000622166">
    <property type="component" value="Unassembled WGS sequence"/>
</dbReference>
<feature type="compositionally biased region" description="Basic residues" evidence="1">
    <location>
        <begin position="57"/>
        <end position="66"/>
    </location>
</feature>
<dbReference type="AlphaFoldDB" id="A0A918UQU8"/>
<proteinExistence type="predicted"/>
<evidence type="ECO:0000313" key="3">
    <source>
        <dbReference type="Proteomes" id="UP000622166"/>
    </source>
</evidence>
<dbReference type="EMBL" id="BMVW01000013">
    <property type="protein sequence ID" value="GGZ28000.1"/>
    <property type="molecule type" value="Genomic_DNA"/>
</dbReference>
<dbReference type="RefSeq" id="WP_189863904.1">
    <property type="nucleotide sequence ID" value="NZ_BMVW01000013.1"/>
</dbReference>